<name>A0AAP6V7Z5_ENTFL</name>
<protein>
    <submittedName>
        <fullName evidence="1">Uncharacterized protein</fullName>
    </submittedName>
</protein>
<organism evidence="1 2">
    <name type="scientific">Enterococcus faecalis</name>
    <name type="common">Streptococcus faecalis</name>
    <dbReference type="NCBI Taxonomy" id="1351"/>
    <lineage>
        <taxon>Bacteria</taxon>
        <taxon>Bacillati</taxon>
        <taxon>Bacillota</taxon>
        <taxon>Bacilli</taxon>
        <taxon>Lactobacillales</taxon>
        <taxon>Enterococcaceae</taxon>
        <taxon>Enterococcus</taxon>
    </lineage>
</organism>
<dbReference type="AlphaFoldDB" id="A0AAP6V7Z5"/>
<gene>
    <name evidence="1" type="ORF">GTI81_05435</name>
</gene>
<evidence type="ECO:0000313" key="1">
    <source>
        <dbReference type="EMBL" id="MXS52174.1"/>
    </source>
</evidence>
<reference evidence="1 2" key="1">
    <citation type="submission" date="2019-04" db="EMBL/GenBank/DDBJ databases">
        <title>Step-wise assembly of the neonatal virome modulated by breast feeding.</title>
        <authorList>
            <person name="Liang G."/>
            <person name="Bushman F."/>
        </authorList>
    </citation>
    <scope>NUCLEOTIDE SEQUENCE [LARGE SCALE GENOMIC DNA]</scope>
    <source>
        <strain evidence="1 2">E3754</strain>
    </source>
</reference>
<accession>A0AAP6V7Z5</accession>
<dbReference type="Proteomes" id="UP000429730">
    <property type="component" value="Unassembled WGS sequence"/>
</dbReference>
<proteinExistence type="predicted"/>
<dbReference type="EMBL" id="WVTJ01000007">
    <property type="protein sequence ID" value="MXS52174.1"/>
    <property type="molecule type" value="Genomic_DNA"/>
</dbReference>
<sequence length="41" mass="4431">MGEGITVSLKEPLETEAPLTLNDGQPIQANHIFGRIIQGIE</sequence>
<evidence type="ECO:0000313" key="2">
    <source>
        <dbReference type="Proteomes" id="UP000429730"/>
    </source>
</evidence>
<comment type="caution">
    <text evidence="1">The sequence shown here is derived from an EMBL/GenBank/DDBJ whole genome shotgun (WGS) entry which is preliminary data.</text>
</comment>